<organism evidence="4 5">
    <name type="scientific">Carnegiea gigantea</name>
    <dbReference type="NCBI Taxonomy" id="171969"/>
    <lineage>
        <taxon>Eukaryota</taxon>
        <taxon>Viridiplantae</taxon>
        <taxon>Streptophyta</taxon>
        <taxon>Embryophyta</taxon>
        <taxon>Tracheophyta</taxon>
        <taxon>Spermatophyta</taxon>
        <taxon>Magnoliopsida</taxon>
        <taxon>eudicotyledons</taxon>
        <taxon>Gunneridae</taxon>
        <taxon>Pentapetalae</taxon>
        <taxon>Caryophyllales</taxon>
        <taxon>Cactineae</taxon>
        <taxon>Cactaceae</taxon>
        <taxon>Cactoideae</taxon>
        <taxon>Echinocereeae</taxon>
        <taxon>Carnegiea</taxon>
    </lineage>
</organism>
<protein>
    <recommendedName>
        <fullName evidence="6">DUF668 domain-containing protein</fullName>
    </recommendedName>
</protein>
<evidence type="ECO:0000313" key="4">
    <source>
        <dbReference type="EMBL" id="KAJ8442236.1"/>
    </source>
</evidence>
<dbReference type="EMBL" id="JAKOGI010000144">
    <property type="protein sequence ID" value="KAJ8442236.1"/>
    <property type="molecule type" value="Genomic_DNA"/>
</dbReference>
<feature type="region of interest" description="Disordered" evidence="1">
    <location>
        <begin position="49"/>
        <end position="73"/>
    </location>
</feature>
<evidence type="ECO:0000313" key="5">
    <source>
        <dbReference type="Proteomes" id="UP001153076"/>
    </source>
</evidence>
<dbReference type="Proteomes" id="UP001153076">
    <property type="component" value="Unassembled WGS sequence"/>
</dbReference>
<reference evidence="4" key="1">
    <citation type="submission" date="2022-04" db="EMBL/GenBank/DDBJ databases">
        <title>Carnegiea gigantea Genome sequencing and assembly v2.</title>
        <authorList>
            <person name="Copetti D."/>
            <person name="Sanderson M.J."/>
            <person name="Burquez A."/>
            <person name="Wojciechowski M.F."/>
        </authorList>
    </citation>
    <scope>NUCLEOTIDE SEQUENCE</scope>
    <source>
        <strain evidence="4">SGP5-SGP5p</strain>
        <tissue evidence="4">Aerial part</tissue>
    </source>
</reference>
<dbReference type="InterPro" id="IPR045021">
    <property type="entry name" value="PSI1/2/3"/>
</dbReference>
<feature type="compositionally biased region" description="Basic and acidic residues" evidence="1">
    <location>
        <begin position="584"/>
        <end position="599"/>
    </location>
</feature>
<evidence type="ECO:0000259" key="2">
    <source>
        <dbReference type="Pfam" id="PF05003"/>
    </source>
</evidence>
<dbReference type="PANTHER" id="PTHR31730:SF2">
    <property type="entry name" value="PROTEIN PSK SIMULATOR 3"/>
    <property type="match status" value="1"/>
</dbReference>
<dbReference type="GO" id="GO:0045927">
    <property type="term" value="P:positive regulation of growth"/>
    <property type="evidence" value="ECO:0007669"/>
    <property type="project" value="InterPro"/>
</dbReference>
<gene>
    <name evidence="4" type="ORF">Cgig2_005176</name>
</gene>
<evidence type="ECO:0000256" key="1">
    <source>
        <dbReference type="SAM" id="MobiDB-lite"/>
    </source>
</evidence>
<accession>A0A9Q1KG60</accession>
<name>A0A9Q1KG60_9CARY</name>
<dbReference type="Pfam" id="PF05003">
    <property type="entry name" value="DUF668"/>
    <property type="match status" value="1"/>
</dbReference>
<dbReference type="InterPro" id="IPR007700">
    <property type="entry name" value="DUF668"/>
</dbReference>
<sequence length="611" mass="68298">MGLLCSKNFSGEEANAVTDPNAVGRGIEPMNVQADSTAEQVRRSFGTHLENLKNQQPEEHISNRVSHSGRKGSSLDDFYDGIPLVPTTLPHKSRSRRSTQAAVAKVSEVSLRLGRAGTMGLEKAVEVLDVLGSSMTDLNPRSGFASGVVSKGTKISILAFEIANTVMKGARLMHSLSESHLHHLKEEVLPSEAVQKLVSKDEDELIRIVATDKREELSLLSGEVIRFGNRCKDPQWHNLDRYILKQSRDVSPHKQLKEDAKSLIQQLMILVQYTAELYHELHALHRFEQDCQSKCKAQAGNHGTMREELKRQKKLVRKLKKRSLWSRSLEEVLFTCYPLYFWTEFQHLMLEMALVPAQIIEVACFLNGVIVLLQIVEKLVDVVLFLHIEICDNFDDGGQYEDPSEAVEGPVSNDQRLGPAGLALHYANIILQIDGIVARSCSMPANARESLYQSLPPSIKSSLRSRLQSFHVKEELTVTEIKAEMEKTLQWLVPIASNTVKFVASETPPEKADPVRIETLYHADKVNTEAYITDQLVWLHYLVSRSQANVGFKSTIKAPAQSPFQRRQNSAPKVFNVPSDLATAEDHDVLNDVSTDKQSPEISESQVSDGV</sequence>
<dbReference type="OrthoDB" id="2020544at2759"/>
<evidence type="ECO:0008006" key="6">
    <source>
        <dbReference type="Google" id="ProtNLM"/>
    </source>
</evidence>
<comment type="caution">
    <text evidence="4">The sequence shown here is derived from an EMBL/GenBank/DDBJ whole genome shotgun (WGS) entry which is preliminary data.</text>
</comment>
<dbReference type="Pfam" id="PF11961">
    <property type="entry name" value="DUF3475"/>
    <property type="match status" value="1"/>
</dbReference>
<proteinExistence type="predicted"/>
<keyword evidence="5" id="KW-1185">Reference proteome</keyword>
<dbReference type="PANTHER" id="PTHR31730">
    <property type="entry name" value="OS01G0873900 PROTEIN"/>
    <property type="match status" value="1"/>
</dbReference>
<evidence type="ECO:0000259" key="3">
    <source>
        <dbReference type="Pfam" id="PF11961"/>
    </source>
</evidence>
<feature type="domain" description="DUF668" evidence="2">
    <location>
        <begin position="416"/>
        <end position="501"/>
    </location>
</feature>
<feature type="compositionally biased region" description="Polar residues" evidence="1">
    <location>
        <begin position="600"/>
        <end position="611"/>
    </location>
</feature>
<feature type="region of interest" description="Disordered" evidence="1">
    <location>
        <begin position="583"/>
        <end position="611"/>
    </location>
</feature>
<feature type="domain" description="DUF3475" evidence="3">
    <location>
        <begin position="157"/>
        <end position="213"/>
    </location>
</feature>
<dbReference type="InterPro" id="IPR021864">
    <property type="entry name" value="DUF3475"/>
</dbReference>
<dbReference type="AlphaFoldDB" id="A0A9Q1KG60"/>